<dbReference type="KEGG" id="cel:CELE_T08G3.3"/>
<name>O18071_CAEEL</name>
<dbReference type="PANTHER" id="PTHR22941:SF308">
    <property type="entry name" value="SERPENTINE RECEPTOR, CLASS H"/>
    <property type="match status" value="1"/>
</dbReference>
<dbReference type="UCSC" id="T08G3.3">
    <property type="organism name" value="c. elegans"/>
</dbReference>
<dbReference type="InterPro" id="IPR053220">
    <property type="entry name" value="Nematode_rcpt-like_serp_H"/>
</dbReference>
<feature type="transmembrane region" description="Helical" evidence="1">
    <location>
        <begin position="15"/>
        <end position="39"/>
    </location>
</feature>
<keyword evidence="1" id="KW-0812">Transmembrane</keyword>
<gene>
    <name evidence="2 4" type="primary">srh-142</name>
    <name evidence="2" type="ORF">CELE_T08G3.3</name>
    <name evidence="4" type="ORF">T08G3.3</name>
</gene>
<feature type="transmembrane region" description="Helical" evidence="1">
    <location>
        <begin position="275"/>
        <end position="297"/>
    </location>
</feature>
<reference evidence="2 3" key="1">
    <citation type="journal article" date="1998" name="Science">
        <title>Genome sequence of the nematode C. elegans: a platform for investigating biology.</title>
        <authorList>
            <consortium name="The C. elegans sequencing consortium"/>
            <person name="Sulson J.E."/>
            <person name="Waterston R."/>
        </authorList>
    </citation>
    <scope>NUCLEOTIDE SEQUENCE [LARGE SCALE GENOMIC DNA]</scope>
    <source>
        <strain evidence="2 3">Bristol N2</strain>
    </source>
</reference>
<feature type="transmembrane region" description="Helical" evidence="1">
    <location>
        <begin position="97"/>
        <end position="118"/>
    </location>
</feature>
<dbReference type="STRING" id="6239.T08G3.3.1"/>
<feature type="transmembrane region" description="Helical" evidence="1">
    <location>
        <begin position="139"/>
        <end position="158"/>
    </location>
</feature>
<dbReference type="Pfam" id="PF10318">
    <property type="entry name" value="7TM_GPCR_Srh"/>
    <property type="match status" value="1"/>
</dbReference>
<evidence type="ECO:0000256" key="1">
    <source>
        <dbReference type="SAM" id="Phobius"/>
    </source>
</evidence>
<feature type="transmembrane region" description="Helical" evidence="1">
    <location>
        <begin position="51"/>
        <end position="77"/>
    </location>
</feature>
<dbReference type="OrthoDB" id="5866176at2759"/>
<dbReference type="PIR" id="T24701">
    <property type="entry name" value="T24701"/>
</dbReference>
<dbReference type="InterPro" id="IPR019422">
    <property type="entry name" value="7TM_GPCR_serpentine_rcpt_Srh"/>
</dbReference>
<dbReference type="eggNOG" id="ENOG502THDD">
    <property type="taxonomic scope" value="Eukaryota"/>
</dbReference>
<dbReference type="InParanoid" id="O18071"/>
<dbReference type="PhylomeDB" id="O18071"/>
<keyword evidence="1" id="KW-1133">Transmembrane helix</keyword>
<keyword evidence="1" id="KW-0472">Membrane</keyword>
<dbReference type="EMBL" id="BX284605">
    <property type="protein sequence ID" value="CAB05794.1"/>
    <property type="molecule type" value="Genomic_DNA"/>
</dbReference>
<dbReference type="RefSeq" id="NP_507163.1">
    <property type="nucleotide sequence ID" value="NM_074762.2"/>
</dbReference>
<organism evidence="2 3">
    <name type="scientific">Caenorhabditis elegans</name>
    <dbReference type="NCBI Taxonomy" id="6239"/>
    <lineage>
        <taxon>Eukaryota</taxon>
        <taxon>Metazoa</taxon>
        <taxon>Ecdysozoa</taxon>
        <taxon>Nematoda</taxon>
        <taxon>Chromadorea</taxon>
        <taxon>Rhabditida</taxon>
        <taxon>Rhabditina</taxon>
        <taxon>Rhabditomorpha</taxon>
        <taxon>Rhabditoidea</taxon>
        <taxon>Rhabditidae</taxon>
        <taxon>Peloderinae</taxon>
        <taxon>Caenorhabditis</taxon>
    </lineage>
</organism>
<evidence type="ECO:0000313" key="2">
    <source>
        <dbReference type="EMBL" id="CAB05794.1"/>
    </source>
</evidence>
<feature type="transmembrane region" description="Helical" evidence="1">
    <location>
        <begin position="196"/>
        <end position="224"/>
    </location>
</feature>
<dbReference type="FunCoup" id="O18071">
    <property type="interactions" value="4"/>
</dbReference>
<accession>O18071</accession>
<dbReference type="AGR" id="WB:WBGene00005359"/>
<dbReference type="CTD" id="188294"/>
<dbReference type="Proteomes" id="UP000001940">
    <property type="component" value="Chromosome V"/>
</dbReference>
<dbReference type="HOGENOM" id="CLU_042960_1_0_1"/>
<protein>
    <submittedName>
        <fullName evidence="2">Serpentine Receptor, class H</fullName>
    </submittedName>
</protein>
<keyword evidence="2" id="KW-0675">Receptor</keyword>
<dbReference type="GeneID" id="188294"/>
<evidence type="ECO:0000313" key="4">
    <source>
        <dbReference type="WormBase" id="T08G3.3"/>
    </source>
</evidence>
<sequence>MSCTYRNSFLESEQFYAISLHILSVIQVPLHIFGTFIIATKTPAYMKRVKITMLVVHLTFAWLDIYMTILSMPIFLIPMVSGYPLGLLYYLGVPVRFMTYLGYLSVFLTIPAMIMFFENRYNYLVRKDHMTRGRKIKRLLYFSLLYILSVITFIPPVIDNPNRVEVLEASHRKFPCLPPEIIDNPRLFVMGTDNNTFIACVVPYIIIGWVQILGFFVGTVNFIYRTKTMSLHTSNLQKKFFKSLCIQIAVPLVVLLIPESYILNTAISGNMDVGLTNILMIWMASHGLFSTVVMLIVHKPYRKATLSILGRPQAIKTAPVSIISKLFTR</sequence>
<dbReference type="AlphaFoldDB" id="O18071"/>
<dbReference type="WormBase" id="T08G3.3">
    <property type="protein sequence ID" value="CE16373"/>
    <property type="gene ID" value="WBGene00005359"/>
    <property type="gene designation" value="srh-142"/>
</dbReference>
<dbReference type="PANTHER" id="PTHR22941">
    <property type="entry name" value="SERPENTINE RECEPTOR"/>
    <property type="match status" value="1"/>
</dbReference>
<evidence type="ECO:0000313" key="3">
    <source>
        <dbReference type="Proteomes" id="UP000001940"/>
    </source>
</evidence>
<dbReference type="OMA" id="DANSHSR"/>
<proteinExistence type="predicted"/>
<keyword evidence="3" id="KW-1185">Reference proteome</keyword>
<dbReference type="PaxDb" id="6239-T08G3.3"/>
<feature type="transmembrane region" description="Helical" evidence="1">
    <location>
        <begin position="244"/>
        <end position="263"/>
    </location>
</feature>